<gene>
    <name evidence="1" type="ORF">HDF17_003069</name>
</gene>
<name>A0A7Y9PIX4_9BACT</name>
<dbReference type="EMBL" id="JACCCW010000002">
    <property type="protein sequence ID" value="NYF80749.1"/>
    <property type="molecule type" value="Genomic_DNA"/>
</dbReference>
<proteinExistence type="predicted"/>
<accession>A0A7Y9PIX4</accession>
<evidence type="ECO:0000313" key="1">
    <source>
        <dbReference type="EMBL" id="NYF80749.1"/>
    </source>
</evidence>
<comment type="caution">
    <text evidence="1">The sequence shown here is derived from an EMBL/GenBank/DDBJ whole genome shotgun (WGS) entry which is preliminary data.</text>
</comment>
<dbReference type="Proteomes" id="UP000589520">
    <property type="component" value="Unassembled WGS sequence"/>
</dbReference>
<organism evidence="1 2">
    <name type="scientific">Granulicella arctica</name>
    <dbReference type="NCBI Taxonomy" id="940613"/>
    <lineage>
        <taxon>Bacteria</taxon>
        <taxon>Pseudomonadati</taxon>
        <taxon>Acidobacteriota</taxon>
        <taxon>Terriglobia</taxon>
        <taxon>Terriglobales</taxon>
        <taxon>Acidobacteriaceae</taxon>
        <taxon>Granulicella</taxon>
    </lineage>
</organism>
<keyword evidence="2" id="KW-1185">Reference proteome</keyword>
<reference evidence="1 2" key="1">
    <citation type="submission" date="2020-07" db="EMBL/GenBank/DDBJ databases">
        <title>Genomic Encyclopedia of Type Strains, Phase IV (KMG-V): Genome sequencing to study the core and pangenomes of soil and plant-associated prokaryotes.</title>
        <authorList>
            <person name="Whitman W."/>
        </authorList>
    </citation>
    <scope>NUCLEOTIDE SEQUENCE [LARGE SCALE GENOMIC DNA]</scope>
    <source>
        <strain evidence="1 2">X4EP2</strain>
    </source>
</reference>
<protein>
    <submittedName>
        <fullName evidence="1">Uncharacterized protein</fullName>
    </submittedName>
</protein>
<evidence type="ECO:0000313" key="2">
    <source>
        <dbReference type="Proteomes" id="UP000589520"/>
    </source>
</evidence>
<sequence>MSLRIAAIRSGTEPVGKLPVGAFHRWLETPILCPKCHVSYNMVVDWDAAADRWFAESSRPLIQLLTKAVQMGHSNNHRVTHFETAGVVVESIIVPAS</sequence>
<dbReference type="AlphaFoldDB" id="A0A7Y9PIX4"/>